<evidence type="ECO:0000313" key="2">
    <source>
        <dbReference type="EMBL" id="TYI10625.1"/>
    </source>
</evidence>
<organism evidence="2 3">
    <name type="scientific">Gossypium tomentosum</name>
    <name type="common">Hawaiian cotton</name>
    <name type="synonym">Gossypium sandvicense</name>
    <dbReference type="NCBI Taxonomy" id="34277"/>
    <lineage>
        <taxon>Eukaryota</taxon>
        <taxon>Viridiplantae</taxon>
        <taxon>Streptophyta</taxon>
        <taxon>Embryophyta</taxon>
        <taxon>Tracheophyta</taxon>
        <taxon>Spermatophyta</taxon>
        <taxon>Magnoliopsida</taxon>
        <taxon>eudicotyledons</taxon>
        <taxon>Gunneridae</taxon>
        <taxon>Pentapetalae</taxon>
        <taxon>rosids</taxon>
        <taxon>malvids</taxon>
        <taxon>Malvales</taxon>
        <taxon>Malvaceae</taxon>
        <taxon>Malvoideae</taxon>
        <taxon>Gossypium</taxon>
    </lineage>
</organism>
<keyword evidence="1" id="KW-1133">Transmembrane helix</keyword>
<evidence type="ECO:0000313" key="3">
    <source>
        <dbReference type="Proteomes" id="UP000322667"/>
    </source>
</evidence>
<proteinExistence type="predicted"/>
<evidence type="ECO:0000256" key="1">
    <source>
        <dbReference type="SAM" id="Phobius"/>
    </source>
</evidence>
<feature type="transmembrane region" description="Helical" evidence="1">
    <location>
        <begin position="6"/>
        <end position="26"/>
    </location>
</feature>
<feature type="transmembrane region" description="Helical" evidence="1">
    <location>
        <begin position="38"/>
        <end position="55"/>
    </location>
</feature>
<sequence length="62" mass="6901">MGFTSSGNLILLSILLHLSLFSRHFCLRFSRNIGQLRFLGFLVFGASSIFLGFQICKFGSAL</sequence>
<gene>
    <name evidence="2" type="ORF">ES332_A09G154200v1</name>
</gene>
<keyword evidence="1" id="KW-0812">Transmembrane</keyword>
<keyword evidence="1" id="KW-0472">Membrane</keyword>
<dbReference type="EMBL" id="CM017618">
    <property type="protein sequence ID" value="TYI10625.1"/>
    <property type="molecule type" value="Genomic_DNA"/>
</dbReference>
<accession>A0A5D2P5G9</accession>
<dbReference type="Proteomes" id="UP000322667">
    <property type="component" value="Chromosome A09"/>
</dbReference>
<reference evidence="2 3" key="1">
    <citation type="submission" date="2019-07" db="EMBL/GenBank/DDBJ databases">
        <title>WGS assembly of Gossypium tomentosum.</title>
        <authorList>
            <person name="Chen Z.J."/>
            <person name="Sreedasyam A."/>
            <person name="Ando A."/>
            <person name="Song Q."/>
            <person name="De L."/>
            <person name="Hulse-Kemp A."/>
            <person name="Ding M."/>
            <person name="Ye W."/>
            <person name="Kirkbride R."/>
            <person name="Jenkins J."/>
            <person name="Plott C."/>
            <person name="Lovell J."/>
            <person name="Lin Y.-M."/>
            <person name="Vaughn R."/>
            <person name="Liu B."/>
            <person name="Li W."/>
            <person name="Simpson S."/>
            <person name="Scheffler B."/>
            <person name="Saski C."/>
            <person name="Grover C."/>
            <person name="Hu G."/>
            <person name="Conover J."/>
            <person name="Carlson J."/>
            <person name="Shu S."/>
            <person name="Boston L."/>
            <person name="Williams M."/>
            <person name="Peterson D."/>
            <person name="Mcgee K."/>
            <person name="Jones D."/>
            <person name="Wendel J."/>
            <person name="Stelly D."/>
            <person name="Grimwood J."/>
            <person name="Schmutz J."/>
        </authorList>
    </citation>
    <scope>NUCLEOTIDE SEQUENCE [LARGE SCALE GENOMIC DNA]</scope>
    <source>
        <strain evidence="2">7179.01</strain>
    </source>
</reference>
<name>A0A5D2P5G9_GOSTO</name>
<dbReference type="AlphaFoldDB" id="A0A5D2P5G9"/>
<protein>
    <submittedName>
        <fullName evidence="2">Uncharacterized protein</fullName>
    </submittedName>
</protein>
<keyword evidence="3" id="KW-1185">Reference proteome</keyword>